<dbReference type="RefSeq" id="XP_010936553.1">
    <property type="nucleotide sequence ID" value="XM_010938251.3"/>
</dbReference>
<dbReference type="PANTHER" id="PTHR47593">
    <property type="entry name" value="ZINC FINGER PROTEIN 4-LIKE"/>
    <property type="match status" value="1"/>
</dbReference>
<name>A0A6I9S292_ELAGV</name>
<keyword evidence="1" id="KW-0862">Zinc</keyword>
<evidence type="ECO:0000313" key="4">
    <source>
        <dbReference type="Proteomes" id="UP000504607"/>
    </source>
</evidence>
<keyword evidence="1" id="KW-0479">Metal-binding</keyword>
<reference evidence="5" key="1">
    <citation type="submission" date="2025-08" db="UniProtKB">
        <authorList>
            <consortium name="RefSeq"/>
        </authorList>
    </citation>
    <scope>IDENTIFICATION</scope>
</reference>
<organism evidence="4 5">
    <name type="scientific">Elaeis guineensis var. tenera</name>
    <name type="common">Oil palm</name>
    <dbReference type="NCBI Taxonomy" id="51953"/>
    <lineage>
        <taxon>Eukaryota</taxon>
        <taxon>Viridiplantae</taxon>
        <taxon>Streptophyta</taxon>
        <taxon>Embryophyta</taxon>
        <taxon>Tracheophyta</taxon>
        <taxon>Spermatophyta</taxon>
        <taxon>Magnoliopsida</taxon>
        <taxon>Liliopsida</taxon>
        <taxon>Arecaceae</taxon>
        <taxon>Arecoideae</taxon>
        <taxon>Cocoseae</taxon>
        <taxon>Elaeidinae</taxon>
        <taxon>Elaeis</taxon>
    </lineage>
</organism>
<dbReference type="SUPFAM" id="SSF57667">
    <property type="entry name" value="beta-beta-alpha zinc fingers"/>
    <property type="match status" value="1"/>
</dbReference>
<dbReference type="PANTHER" id="PTHR47593:SF8">
    <property type="entry name" value="OS12G0581900 PROTEIN"/>
    <property type="match status" value="1"/>
</dbReference>
<dbReference type="FunCoup" id="A0A6I9S292">
    <property type="interactions" value="945"/>
</dbReference>
<feature type="compositionally biased region" description="Basic and acidic residues" evidence="2">
    <location>
        <begin position="1"/>
        <end position="22"/>
    </location>
</feature>
<feature type="compositionally biased region" description="Acidic residues" evidence="2">
    <location>
        <begin position="24"/>
        <end position="33"/>
    </location>
</feature>
<dbReference type="InParanoid" id="A0A6I9S292"/>
<evidence type="ECO:0000256" key="1">
    <source>
        <dbReference type="PROSITE-ProRule" id="PRU00042"/>
    </source>
</evidence>
<dbReference type="KEGG" id="egu:105056152"/>
<gene>
    <name evidence="5" type="primary">LOC105056152</name>
</gene>
<dbReference type="InterPro" id="IPR036236">
    <property type="entry name" value="Znf_C2H2_sf"/>
</dbReference>
<dbReference type="Proteomes" id="UP000504607">
    <property type="component" value="Chromosome 13"/>
</dbReference>
<proteinExistence type="predicted"/>
<keyword evidence="4" id="KW-1185">Reference proteome</keyword>
<evidence type="ECO:0000313" key="5">
    <source>
        <dbReference type="RefSeq" id="XP_010936553.1"/>
    </source>
</evidence>
<evidence type="ECO:0000259" key="3">
    <source>
        <dbReference type="PROSITE" id="PS50157"/>
    </source>
</evidence>
<dbReference type="OrthoDB" id="1933825at2759"/>
<dbReference type="GO" id="GO:0008270">
    <property type="term" value="F:zinc ion binding"/>
    <property type="evidence" value="ECO:0007669"/>
    <property type="project" value="UniProtKB-KW"/>
</dbReference>
<dbReference type="InterPro" id="IPR053266">
    <property type="entry name" value="Zinc_finger_protein_7"/>
</dbReference>
<dbReference type="Gene3D" id="3.30.160.60">
    <property type="entry name" value="Classic Zinc Finger"/>
    <property type="match status" value="1"/>
</dbReference>
<feature type="domain" description="C2H2-type" evidence="3">
    <location>
        <begin position="65"/>
        <end position="92"/>
    </location>
</feature>
<dbReference type="GeneID" id="105056152"/>
<dbReference type="InterPro" id="IPR013087">
    <property type="entry name" value="Znf_C2H2_type"/>
</dbReference>
<keyword evidence="1" id="KW-0863">Zinc-finger</keyword>
<feature type="region of interest" description="Disordered" evidence="2">
    <location>
        <begin position="1"/>
        <end position="34"/>
    </location>
</feature>
<dbReference type="PROSITE" id="PS00028">
    <property type="entry name" value="ZINC_FINGER_C2H2_1"/>
    <property type="match status" value="1"/>
</dbReference>
<accession>A0A6I9S292</accession>
<dbReference type="PROSITE" id="PS50157">
    <property type="entry name" value="ZINC_FINGER_C2H2_2"/>
    <property type="match status" value="1"/>
</dbReference>
<dbReference type="AlphaFoldDB" id="A0A6I9S292"/>
<sequence length="190" mass="21019">MEQEELGEKAANDQRSEAHTSDYNDSEVGDDGSETWLDLTLSGRISSTAGSSSASRSKSAPHKMFSCNFCMRKFFSSQALGGHQNAHKRERGAARRAHQSQRLMVGSSFNAPFLQSLRVHSHSIIHKPQREGGIAMVARFGDISSNVKTTWTPFAPEEATGIKWPGSYQLNSQLPKQPTEQQKLDLSLRL</sequence>
<protein>
    <submittedName>
        <fullName evidence="5">Zinc finger protein 3-like</fullName>
    </submittedName>
</protein>
<evidence type="ECO:0000256" key="2">
    <source>
        <dbReference type="SAM" id="MobiDB-lite"/>
    </source>
</evidence>